<dbReference type="RefSeq" id="WP_179408804.1">
    <property type="nucleotide sequence ID" value="NZ_BMGF01000013.1"/>
</dbReference>
<sequence length="100" mass="11031">MDDLEPCCFAFRPDFLYVPRRSGGLAVSIPDERGRQPGIYGQFASTTGNAAQGSKGGLRIDAGMRFLVLQALTSKLSEDRSQFEHAVRTAKRALPQKPFR</sequence>
<evidence type="ECO:0000313" key="2">
    <source>
        <dbReference type="Proteomes" id="UP000522081"/>
    </source>
</evidence>
<name>A0A7Y9XYN6_9SPHN</name>
<organism evidence="1 2">
    <name type="scientific">Novosphingobium marinum</name>
    <dbReference type="NCBI Taxonomy" id="1514948"/>
    <lineage>
        <taxon>Bacteria</taxon>
        <taxon>Pseudomonadati</taxon>
        <taxon>Pseudomonadota</taxon>
        <taxon>Alphaproteobacteria</taxon>
        <taxon>Sphingomonadales</taxon>
        <taxon>Sphingomonadaceae</taxon>
        <taxon>Novosphingobium</taxon>
    </lineage>
</organism>
<dbReference type="AlphaFoldDB" id="A0A7Y9XYN6"/>
<gene>
    <name evidence="1" type="ORF">FHS75_003390</name>
</gene>
<reference evidence="1 2" key="1">
    <citation type="submission" date="2020-07" db="EMBL/GenBank/DDBJ databases">
        <title>Genomic Encyclopedia of Type Strains, Phase IV (KMG-IV): sequencing the most valuable type-strain genomes for metagenomic binning, comparative biology and taxonomic classification.</title>
        <authorList>
            <person name="Goeker M."/>
        </authorList>
    </citation>
    <scope>NUCLEOTIDE SEQUENCE [LARGE SCALE GENOMIC DNA]</scope>
    <source>
        <strain evidence="1 2">DSM 29043</strain>
    </source>
</reference>
<comment type="caution">
    <text evidence="1">The sequence shown here is derived from an EMBL/GenBank/DDBJ whole genome shotgun (WGS) entry which is preliminary data.</text>
</comment>
<protein>
    <submittedName>
        <fullName evidence="1">Uncharacterized protein</fullName>
    </submittedName>
</protein>
<evidence type="ECO:0000313" key="1">
    <source>
        <dbReference type="EMBL" id="NYH97029.1"/>
    </source>
</evidence>
<accession>A0A7Y9XYN6</accession>
<keyword evidence="2" id="KW-1185">Reference proteome</keyword>
<dbReference type="Proteomes" id="UP000522081">
    <property type="component" value="Unassembled WGS sequence"/>
</dbReference>
<proteinExistence type="predicted"/>
<dbReference type="EMBL" id="JACBZF010000011">
    <property type="protein sequence ID" value="NYH97029.1"/>
    <property type="molecule type" value="Genomic_DNA"/>
</dbReference>